<feature type="transmembrane region" description="Helical" evidence="1">
    <location>
        <begin position="34"/>
        <end position="57"/>
    </location>
</feature>
<evidence type="ECO:0000313" key="2">
    <source>
        <dbReference type="EMBL" id="SCY00397.1"/>
    </source>
</evidence>
<dbReference type="EMBL" id="FMVJ01000002">
    <property type="protein sequence ID" value="SCY00397.1"/>
    <property type="molecule type" value="Genomic_DNA"/>
</dbReference>
<protein>
    <submittedName>
        <fullName evidence="2">Uncharacterized protein</fullName>
    </submittedName>
</protein>
<dbReference type="RefSeq" id="WP_139165415.1">
    <property type="nucleotide sequence ID" value="NZ_FMVJ01000002.1"/>
</dbReference>
<keyword evidence="1" id="KW-0812">Transmembrane</keyword>
<organism evidence="2 3">
    <name type="scientific">Microvirga guangxiensis</name>
    <dbReference type="NCBI Taxonomy" id="549386"/>
    <lineage>
        <taxon>Bacteria</taxon>
        <taxon>Pseudomonadati</taxon>
        <taxon>Pseudomonadota</taxon>
        <taxon>Alphaproteobacteria</taxon>
        <taxon>Hyphomicrobiales</taxon>
        <taxon>Methylobacteriaceae</taxon>
        <taxon>Microvirga</taxon>
    </lineage>
</organism>
<dbReference type="AlphaFoldDB" id="A0A1G5CDI1"/>
<evidence type="ECO:0000313" key="3">
    <source>
        <dbReference type="Proteomes" id="UP000199569"/>
    </source>
</evidence>
<keyword evidence="1" id="KW-0472">Membrane</keyword>
<dbReference type="Proteomes" id="UP000199569">
    <property type="component" value="Unassembled WGS sequence"/>
</dbReference>
<evidence type="ECO:0000256" key="1">
    <source>
        <dbReference type="SAM" id="Phobius"/>
    </source>
</evidence>
<proteinExistence type="predicted"/>
<sequence>MTRSVALRAFILFAVLTLLAAVTGVASQAQIAEVVFLIGASLSAVLLFFALTVQAPAPIPLRVRRRR</sequence>
<keyword evidence="1" id="KW-1133">Transmembrane helix</keyword>
<gene>
    <name evidence="2" type="ORF">SAMN02927923_00536</name>
</gene>
<accession>A0A1G5CDI1</accession>
<name>A0A1G5CDI1_9HYPH</name>
<reference evidence="2 3" key="1">
    <citation type="submission" date="2016-10" db="EMBL/GenBank/DDBJ databases">
        <authorList>
            <person name="de Groot N.N."/>
        </authorList>
    </citation>
    <scope>NUCLEOTIDE SEQUENCE [LARGE SCALE GENOMIC DNA]</scope>
    <source>
        <strain evidence="2 3">CGMCC 1.7666</strain>
    </source>
</reference>
<keyword evidence="3" id="KW-1185">Reference proteome</keyword>